<keyword evidence="2" id="KW-1185">Reference proteome</keyword>
<dbReference type="AlphaFoldDB" id="A0A9P6VDR6"/>
<dbReference type="Gene3D" id="3.20.20.190">
    <property type="entry name" value="Phosphatidylinositol (PI) phosphodiesterase"/>
    <property type="match status" value="1"/>
</dbReference>
<proteinExistence type="predicted"/>
<accession>A0A9P6VDR6</accession>
<dbReference type="PANTHER" id="PTHR13593">
    <property type="match status" value="1"/>
</dbReference>
<comment type="caution">
    <text evidence="1">The sequence shown here is derived from an EMBL/GenBank/DDBJ whole genome shotgun (WGS) entry which is preliminary data.</text>
</comment>
<gene>
    <name evidence="1" type="ORF">D0Z07_9279</name>
</gene>
<dbReference type="SUPFAM" id="SSF51695">
    <property type="entry name" value="PLC-like phosphodiesterases"/>
    <property type="match status" value="1"/>
</dbReference>
<dbReference type="GO" id="GO:0006629">
    <property type="term" value="P:lipid metabolic process"/>
    <property type="evidence" value="ECO:0007669"/>
    <property type="project" value="InterPro"/>
</dbReference>
<dbReference type="PANTHER" id="PTHR13593:SF146">
    <property type="entry name" value="PLC-LIKE PHOSPHODIESTERASE"/>
    <property type="match status" value="1"/>
</dbReference>
<sequence length="312" mass="33771">MGNSGSSASTTDVACNGNVALCSRLYSNVTQIGTHDSAFVGILPTDNQLVSVTTQLDDGVRFLQAQTHVKDNVLELCHTSCAELDAGPLTTYLTDIKTWLDANDNQVLTLLLTNGDFVDVSMFGDAMTSSGLSSYAFTPGTQLSMSQWPTLQQLIDAGTRLVMFLDYDANTSVVPYILPEFDYFFETAYDVTDFDSCALDRPPGSNGAGLMMIVNHFLDVDIFGISIPDVAEDSSTNAATGSKSIGAQADLCISTWGRSPNLILLDNFNIGGYYLPLPAVVVHLLIMNRRCIYGARYSESSLGSDLIYHWIT</sequence>
<evidence type="ECO:0000313" key="1">
    <source>
        <dbReference type="EMBL" id="KAG0645004.1"/>
    </source>
</evidence>
<protein>
    <submittedName>
        <fullName evidence="1">PI-PLC X domain-containing 1</fullName>
    </submittedName>
</protein>
<dbReference type="Proteomes" id="UP000785200">
    <property type="component" value="Unassembled WGS sequence"/>
</dbReference>
<dbReference type="InterPro" id="IPR051057">
    <property type="entry name" value="PI-PLC_domain"/>
</dbReference>
<dbReference type="EMBL" id="VNKQ01000020">
    <property type="protein sequence ID" value="KAG0645004.1"/>
    <property type="molecule type" value="Genomic_DNA"/>
</dbReference>
<organism evidence="1 2">
    <name type="scientific">Hyphodiscus hymeniophilus</name>
    <dbReference type="NCBI Taxonomy" id="353542"/>
    <lineage>
        <taxon>Eukaryota</taxon>
        <taxon>Fungi</taxon>
        <taxon>Dikarya</taxon>
        <taxon>Ascomycota</taxon>
        <taxon>Pezizomycotina</taxon>
        <taxon>Leotiomycetes</taxon>
        <taxon>Helotiales</taxon>
        <taxon>Hyphodiscaceae</taxon>
        <taxon>Hyphodiscus</taxon>
    </lineage>
</organism>
<dbReference type="GO" id="GO:0008081">
    <property type="term" value="F:phosphoric diester hydrolase activity"/>
    <property type="evidence" value="ECO:0007669"/>
    <property type="project" value="InterPro"/>
</dbReference>
<evidence type="ECO:0000313" key="2">
    <source>
        <dbReference type="Proteomes" id="UP000785200"/>
    </source>
</evidence>
<dbReference type="InterPro" id="IPR017946">
    <property type="entry name" value="PLC-like_Pdiesterase_TIM-brl"/>
</dbReference>
<dbReference type="Pfam" id="PF26146">
    <property type="entry name" value="PI-PLC_X"/>
    <property type="match status" value="1"/>
</dbReference>
<dbReference type="OrthoDB" id="7984201at2759"/>
<reference evidence="1" key="1">
    <citation type="submission" date="2019-07" db="EMBL/GenBank/DDBJ databases">
        <title>Hyphodiscus hymeniophilus genome sequencing and assembly.</title>
        <authorList>
            <person name="Kramer G."/>
            <person name="Nodwell J."/>
        </authorList>
    </citation>
    <scope>NUCLEOTIDE SEQUENCE</scope>
    <source>
        <strain evidence="1">ATCC 34498</strain>
    </source>
</reference>
<name>A0A9P6VDR6_9HELO</name>